<keyword evidence="1" id="KW-0472">Membrane</keyword>
<reference evidence="2" key="1">
    <citation type="journal article" date="2014" name="Int. J. Syst. Evol. Microbiol.">
        <title>Complete genome sequence of Corynebacterium casei LMG S-19264T (=DSM 44701T), isolated from a smear-ripened cheese.</title>
        <authorList>
            <consortium name="US DOE Joint Genome Institute (JGI-PGF)"/>
            <person name="Walter F."/>
            <person name="Albersmeier A."/>
            <person name="Kalinowski J."/>
            <person name="Ruckert C."/>
        </authorList>
    </citation>
    <scope>NUCLEOTIDE SEQUENCE</scope>
    <source>
        <strain evidence="2">JCM 4637</strain>
    </source>
</reference>
<evidence type="ECO:0000256" key="1">
    <source>
        <dbReference type="SAM" id="Phobius"/>
    </source>
</evidence>
<gene>
    <name evidence="2" type="ORF">GCM10010334_21860</name>
</gene>
<organism evidence="2 3">
    <name type="scientific">Streptomyces finlayi</name>
    <dbReference type="NCBI Taxonomy" id="67296"/>
    <lineage>
        <taxon>Bacteria</taxon>
        <taxon>Bacillati</taxon>
        <taxon>Actinomycetota</taxon>
        <taxon>Actinomycetes</taxon>
        <taxon>Kitasatosporales</taxon>
        <taxon>Streptomycetaceae</taxon>
        <taxon>Streptomyces</taxon>
    </lineage>
</organism>
<comment type="caution">
    <text evidence="2">The sequence shown here is derived from an EMBL/GenBank/DDBJ whole genome shotgun (WGS) entry which is preliminary data.</text>
</comment>
<dbReference type="Proteomes" id="UP000638353">
    <property type="component" value="Unassembled WGS sequence"/>
</dbReference>
<keyword evidence="1" id="KW-0812">Transmembrane</keyword>
<dbReference type="EMBL" id="BMVC01000004">
    <property type="protein sequence ID" value="GHC89107.1"/>
    <property type="molecule type" value="Genomic_DNA"/>
</dbReference>
<dbReference type="RefSeq" id="WP_189823370.1">
    <property type="nucleotide sequence ID" value="NZ_BMVC01000004.1"/>
</dbReference>
<reference evidence="2" key="2">
    <citation type="submission" date="2020-09" db="EMBL/GenBank/DDBJ databases">
        <authorList>
            <person name="Sun Q."/>
            <person name="Ohkuma M."/>
        </authorList>
    </citation>
    <scope>NUCLEOTIDE SEQUENCE</scope>
    <source>
        <strain evidence="2">JCM 4637</strain>
    </source>
</reference>
<protein>
    <submittedName>
        <fullName evidence="2">Uncharacterized protein</fullName>
    </submittedName>
</protein>
<feature type="transmembrane region" description="Helical" evidence="1">
    <location>
        <begin position="23"/>
        <end position="43"/>
    </location>
</feature>
<dbReference type="AlphaFoldDB" id="A0A918WW10"/>
<evidence type="ECO:0000313" key="2">
    <source>
        <dbReference type="EMBL" id="GHC89107.1"/>
    </source>
</evidence>
<keyword evidence="1" id="KW-1133">Transmembrane helix</keyword>
<proteinExistence type="predicted"/>
<accession>A0A918WW10</accession>
<sequence>MIPLILLGATVLGAGVIFGFSSFVVGFALLVGGVLGLVSFIAAGPGRQRPGEHETVIEERHYIGGDGHHRYDDDYYDHHRR</sequence>
<name>A0A918WW10_9ACTN</name>
<evidence type="ECO:0000313" key="3">
    <source>
        <dbReference type="Proteomes" id="UP000638353"/>
    </source>
</evidence>